<evidence type="ECO:0000256" key="6">
    <source>
        <dbReference type="ARBA" id="ARBA00022840"/>
    </source>
</evidence>
<comment type="subcellular location">
    <subcellularLocation>
        <location evidence="1">Cytoplasm</location>
    </subcellularLocation>
</comment>
<evidence type="ECO:0000313" key="10">
    <source>
        <dbReference type="RefSeq" id="XP_045571748.1"/>
    </source>
</evidence>
<dbReference type="InterPro" id="IPR041267">
    <property type="entry name" value="NLRP_HD2"/>
</dbReference>
<sequence>MTFVKNELKMFKKILSSELPQGFDSQKQDKEVVDAEDEKQESSAREGALKITLHFLRKMNQKELADTLEKNELAVICQRELKSNLKKKFQCVFEGIAKQGNPTLLNKIYTELYITEGGTGEVNNEHELRQIETTTKKQAIPETTIKCNDIFKPLTGQDKLIRTVLTKGVAGIGKTVSVQKFILDWAEGKANQDVQFVFSFPFRELNLMKEKKHTLIELLNRFSMETKESRISNYDKYKILFIFDGLDECRLPLDFQNNKICCDVTKLTSVDVLLTNLIKGNLLPSALLWITTRPAAANQIPPECVDQVTEVQGFNDPQKEEYFRKRIRDEDLASRIISHIKTSRSLHIMCHIPVFCWISATVLEHMLKHKREEMPKTLSEMYTHLVVFHTKQKNEKYLGKEETGPHWNKESILSLGKLAFQQLVNGNLIFYEEDLKEAGIDVNEASVYSGLCTQFFKEECGLYQDKVYCFVHLSIQEFLAAVYVFLSFINNNENLMANPQSTSRNFYVRIRHKSQVTVYRSAVDKALQSETGNLDLFLRFLLGLSLESNQKHLRGLMTKTKSSSRSYEETVKYIKEKIRENPSPERCINLFHCLNELNDHSLVEEIQSYLSSGNLSEAKLSPAQWSALVFVLLTSEKELDVFDLKKYSRSEEGLLRLLPVVKASRAAL</sequence>
<keyword evidence="4" id="KW-0677">Repeat</keyword>
<dbReference type="Proteomes" id="UP001652741">
    <property type="component" value="Chromosome ssa03"/>
</dbReference>
<reference evidence="10" key="1">
    <citation type="submission" date="2025-08" db="UniProtKB">
        <authorList>
            <consortium name="RefSeq"/>
        </authorList>
    </citation>
    <scope>IDENTIFICATION</scope>
</reference>
<dbReference type="Pfam" id="PF17776">
    <property type="entry name" value="NLRC4_HD2"/>
    <property type="match status" value="1"/>
</dbReference>
<evidence type="ECO:0000256" key="7">
    <source>
        <dbReference type="SAM" id="MobiDB-lite"/>
    </source>
</evidence>
<dbReference type="SMART" id="SM01288">
    <property type="entry name" value="FISNA"/>
    <property type="match status" value="1"/>
</dbReference>
<evidence type="ECO:0000256" key="4">
    <source>
        <dbReference type="ARBA" id="ARBA00022737"/>
    </source>
</evidence>
<evidence type="ECO:0000256" key="3">
    <source>
        <dbReference type="ARBA" id="ARBA00022614"/>
    </source>
</evidence>
<gene>
    <name evidence="10" type="primary">LOC123741745</name>
</gene>
<dbReference type="GeneID" id="123741745"/>
<proteinExistence type="predicted"/>
<dbReference type="InterPro" id="IPR032675">
    <property type="entry name" value="LRR_dom_sf"/>
</dbReference>
<dbReference type="InterPro" id="IPR011029">
    <property type="entry name" value="DEATH-like_dom_sf"/>
</dbReference>
<dbReference type="InterPro" id="IPR041075">
    <property type="entry name" value="NOD1/2_WH"/>
</dbReference>
<keyword evidence="2" id="KW-0963">Cytoplasm</keyword>
<accession>A0ABM3EL06</accession>
<dbReference type="SUPFAM" id="SSF52540">
    <property type="entry name" value="P-loop containing nucleoside triphosphate hydrolases"/>
    <property type="match status" value="1"/>
</dbReference>
<dbReference type="Pfam" id="PF17779">
    <property type="entry name" value="WHD_NOD2"/>
    <property type="match status" value="1"/>
</dbReference>
<evidence type="ECO:0000256" key="2">
    <source>
        <dbReference type="ARBA" id="ARBA00022490"/>
    </source>
</evidence>
<dbReference type="Gene3D" id="3.80.10.10">
    <property type="entry name" value="Ribonuclease Inhibitor"/>
    <property type="match status" value="1"/>
</dbReference>
<dbReference type="Gene3D" id="3.40.50.300">
    <property type="entry name" value="P-loop containing nucleotide triphosphate hydrolases"/>
    <property type="match status" value="1"/>
</dbReference>
<dbReference type="Gene3D" id="1.10.533.10">
    <property type="entry name" value="Death Domain, Fas"/>
    <property type="match status" value="1"/>
</dbReference>
<feature type="region of interest" description="Disordered" evidence="7">
    <location>
        <begin position="22"/>
        <end position="43"/>
    </location>
</feature>
<dbReference type="PANTHER" id="PTHR24106">
    <property type="entry name" value="NACHT, LRR AND CARD DOMAINS-CONTAINING"/>
    <property type="match status" value="1"/>
</dbReference>
<dbReference type="InterPro" id="IPR027417">
    <property type="entry name" value="P-loop_NTPase"/>
</dbReference>
<evidence type="ECO:0000256" key="1">
    <source>
        <dbReference type="ARBA" id="ARBA00004496"/>
    </source>
</evidence>
<organism evidence="9 10">
    <name type="scientific">Salmo salar</name>
    <name type="common">Atlantic salmon</name>
    <dbReference type="NCBI Taxonomy" id="8030"/>
    <lineage>
        <taxon>Eukaryota</taxon>
        <taxon>Metazoa</taxon>
        <taxon>Chordata</taxon>
        <taxon>Craniata</taxon>
        <taxon>Vertebrata</taxon>
        <taxon>Euteleostomi</taxon>
        <taxon>Actinopterygii</taxon>
        <taxon>Neopterygii</taxon>
        <taxon>Teleostei</taxon>
        <taxon>Protacanthopterygii</taxon>
        <taxon>Salmoniformes</taxon>
        <taxon>Salmonidae</taxon>
        <taxon>Salmoninae</taxon>
        <taxon>Salmo</taxon>
    </lineage>
</organism>
<dbReference type="InterPro" id="IPR051261">
    <property type="entry name" value="NLR"/>
</dbReference>
<keyword evidence="5" id="KW-0547">Nucleotide-binding</keyword>
<keyword evidence="6" id="KW-0067">ATP-binding</keyword>
<protein>
    <submittedName>
        <fullName evidence="10">NLR family CARD domain-containing protein 3-like</fullName>
    </submittedName>
</protein>
<evidence type="ECO:0000259" key="8">
    <source>
        <dbReference type="PROSITE" id="PS50837"/>
    </source>
</evidence>
<keyword evidence="3" id="KW-0433">Leucine-rich repeat</keyword>
<dbReference type="RefSeq" id="XP_045571748.1">
    <property type="nucleotide sequence ID" value="XM_045715792.1"/>
</dbReference>
<evidence type="ECO:0000256" key="5">
    <source>
        <dbReference type="ARBA" id="ARBA00022741"/>
    </source>
</evidence>
<evidence type="ECO:0000313" key="9">
    <source>
        <dbReference type="Proteomes" id="UP001652741"/>
    </source>
</evidence>
<dbReference type="InterPro" id="IPR007111">
    <property type="entry name" value="NACHT_NTPase"/>
</dbReference>
<dbReference type="Pfam" id="PF05729">
    <property type="entry name" value="NACHT"/>
    <property type="match status" value="1"/>
</dbReference>
<name>A0ABM3EL06_SALSA</name>
<feature type="domain" description="NACHT" evidence="8">
    <location>
        <begin position="162"/>
        <end position="296"/>
    </location>
</feature>
<dbReference type="Pfam" id="PF14484">
    <property type="entry name" value="FISNA"/>
    <property type="match status" value="1"/>
</dbReference>
<keyword evidence="9" id="KW-1185">Reference proteome</keyword>
<dbReference type="SUPFAM" id="SSF52047">
    <property type="entry name" value="RNI-like"/>
    <property type="match status" value="1"/>
</dbReference>
<dbReference type="InterPro" id="IPR029495">
    <property type="entry name" value="NACHT-assoc"/>
</dbReference>
<dbReference type="PROSITE" id="PS50837">
    <property type="entry name" value="NACHT"/>
    <property type="match status" value="1"/>
</dbReference>